<dbReference type="GeneID" id="13285855"/>
<accession>E5AFB0</accession>
<dbReference type="EMBL" id="FP929139">
    <property type="protein sequence ID" value="CBY01899.1"/>
    <property type="molecule type" value="Genomic_DNA"/>
</dbReference>
<name>E5AFB0_LEPMJ</name>
<dbReference type="OrthoDB" id="185373at2759"/>
<dbReference type="InterPro" id="IPR050667">
    <property type="entry name" value="PPR-containing_protein"/>
</dbReference>
<dbReference type="HOGENOM" id="CLU_019319_0_0_1"/>
<protein>
    <submittedName>
        <fullName evidence="1">Similar to complex I intermediate-associated protein 84</fullName>
    </submittedName>
</protein>
<dbReference type="PANTHER" id="PTHR47939">
    <property type="entry name" value="MEMBRANE-ASSOCIATED SALT-INDUCIBLE PROTEIN-LIKE"/>
    <property type="match status" value="1"/>
</dbReference>
<evidence type="ECO:0000313" key="2">
    <source>
        <dbReference type="Proteomes" id="UP000002668"/>
    </source>
</evidence>
<keyword evidence="2" id="KW-1185">Reference proteome</keyword>
<dbReference type="Gene3D" id="1.25.40.10">
    <property type="entry name" value="Tetratricopeptide repeat domain"/>
    <property type="match status" value="2"/>
</dbReference>
<evidence type="ECO:0000313" key="1">
    <source>
        <dbReference type="EMBL" id="CBY01899.1"/>
    </source>
</evidence>
<dbReference type="OMA" id="CLVFGHM"/>
<gene>
    <name evidence="1" type="ORF">LEMA_P006860.1</name>
</gene>
<dbReference type="STRING" id="985895.E5AFB0"/>
<organism evidence="1 2">
    <name type="scientific">Leptosphaeria maculans (strain JN3 / isolate v23.1.3 / race Av1-4-5-6-7-8)</name>
    <name type="common">Blackleg fungus</name>
    <name type="synonym">Phoma lingam</name>
    <dbReference type="NCBI Taxonomy" id="985895"/>
    <lineage>
        <taxon>Eukaryota</taxon>
        <taxon>Fungi</taxon>
        <taxon>Dikarya</taxon>
        <taxon>Ascomycota</taxon>
        <taxon>Pezizomycotina</taxon>
        <taxon>Dothideomycetes</taxon>
        <taxon>Pleosporomycetidae</taxon>
        <taxon>Pleosporales</taxon>
        <taxon>Pleosporineae</taxon>
        <taxon>Leptosphaeriaceae</taxon>
        <taxon>Plenodomus</taxon>
        <taxon>Plenodomus lingam/Leptosphaeria maculans species complex</taxon>
    </lineage>
</organism>
<dbReference type="Proteomes" id="UP000002668">
    <property type="component" value="Genome"/>
</dbReference>
<dbReference type="AlphaFoldDB" id="E5AFB0"/>
<proteinExistence type="predicted"/>
<dbReference type="InterPro" id="IPR011990">
    <property type="entry name" value="TPR-like_helical_dom_sf"/>
</dbReference>
<reference evidence="2" key="1">
    <citation type="journal article" date="2011" name="Nat. Commun.">
        <title>Effector diversification within compartments of the Leptosphaeria maculans genome affected by Repeat-Induced Point mutations.</title>
        <authorList>
            <person name="Rouxel T."/>
            <person name="Grandaubert J."/>
            <person name="Hane J.K."/>
            <person name="Hoede C."/>
            <person name="van de Wouw A.P."/>
            <person name="Couloux A."/>
            <person name="Dominguez V."/>
            <person name="Anthouard V."/>
            <person name="Bally P."/>
            <person name="Bourras S."/>
            <person name="Cozijnsen A.J."/>
            <person name="Ciuffetti L.M."/>
            <person name="Degrave A."/>
            <person name="Dilmaghani A."/>
            <person name="Duret L."/>
            <person name="Fudal I."/>
            <person name="Goodwin S.B."/>
            <person name="Gout L."/>
            <person name="Glaser N."/>
            <person name="Linglin J."/>
            <person name="Kema G.H.J."/>
            <person name="Lapalu N."/>
            <person name="Lawrence C.B."/>
            <person name="May K."/>
            <person name="Meyer M."/>
            <person name="Ollivier B."/>
            <person name="Poulain J."/>
            <person name="Schoch C.L."/>
            <person name="Simon A."/>
            <person name="Spatafora J.W."/>
            <person name="Stachowiak A."/>
            <person name="Turgeon B.G."/>
            <person name="Tyler B.M."/>
            <person name="Vincent D."/>
            <person name="Weissenbach J."/>
            <person name="Amselem J."/>
            <person name="Quesneville H."/>
            <person name="Oliver R.P."/>
            <person name="Wincker P."/>
            <person name="Balesdent M.-H."/>
            <person name="Howlett B.J."/>
        </authorList>
    </citation>
    <scope>NUCLEOTIDE SEQUENCE [LARGE SCALE GENOMIC DNA]</scope>
    <source>
        <strain evidence="2">JN3 / isolate v23.1.3 / race Av1-4-5-6-7-8</strain>
    </source>
</reference>
<dbReference type="eggNOG" id="ENOG502S1M2">
    <property type="taxonomic scope" value="Eukaryota"/>
</dbReference>
<sequence>MPSSHLTRLVFRSITANEPLLYRGCCHVATTRPPTWSHHGAFSLPRALGSQTHRRSFLNIFKPSRKLKPARIPEGLNKMAEVTLAMETAVRPPPQAEVAAAVRAFFARQSNQYENFQIAHAHNALKYLLQNPKDDGSPWLSRKELDDGILESMMRRDPRKVTAGPAHLQFGHILLAELERMLDVEAQQAREESQPGKKVLDHTYVQRKRIRFLSVYGAATEARAIAAAEFLYHADASELQRQNVLAVWLDVIRGFALEHNVEELARTAEMLQTLSIPITPPMRHRLVKVFIANKDLERAKFWYSHPVCDLQGQPITERIHGTLSAALLTACAHSGDRIYGQKLVASILETSLGDKESWDAIFLWSAAIGKGPDEIDRMMNVMVRRHEEARQKNPSLKVVRPDVETMNALVEFCIAKNDPYAAERYISMGEKRAISPNEKTFAMQMQYRISIGDLDGARAAYFNLQGDFSGAEHSVAAVNKLIRALCASDLYHYDDLMAMVDDLHERKANFDPETVAALTLLHLRRGEIPDAQDLLQLHAFQYSPKQRRIIQKALSLFILDSETSIPDAWDGYQILRNVFAETAKPERIAIMQGFFSRKRSDMACHVFFHMRNHESESLRADRDVYIAAFTGYARCADAESLELTHNQLRLDLSIDVDTKLRNALMLAYACTEQNTKALQIWREICESKEGPTYNSIIIAFRSCEGMNWGGEHAKAIWKRLKEQDVEIDKALWTAYLCAIARNHDHAEALALVESVEHEYGFTPDLAILGNWYNMTPSNEKQAHVEAWIKKRFPEVWQEMEALGHWITFDGFGYRQYNIKRDLEP</sequence>
<dbReference type="VEuPathDB" id="FungiDB:LEMA_P006860.1"/>
<dbReference type="PANTHER" id="PTHR47939:SF5">
    <property type="entry name" value="PENTACOTRIPEPTIDE-REPEAT REGION OF PRORP DOMAIN-CONTAINING PROTEIN"/>
    <property type="match status" value="1"/>
</dbReference>
<dbReference type="RefSeq" id="XP_003845378.1">
    <property type="nucleotide sequence ID" value="XM_003845330.1"/>
</dbReference>
<dbReference type="InParanoid" id="E5AFB0"/>